<keyword evidence="1" id="KW-0472">Membrane</keyword>
<feature type="transmembrane region" description="Helical" evidence="1">
    <location>
        <begin position="53"/>
        <end position="76"/>
    </location>
</feature>
<evidence type="ECO:0008006" key="4">
    <source>
        <dbReference type="Google" id="ProtNLM"/>
    </source>
</evidence>
<name>A0ABU5T6B2_9MICC</name>
<gene>
    <name evidence="2" type="ORF">SPF06_10600</name>
</gene>
<sequence>MRGEKLTRLEWRLAIAVAGFNALSAIGGGAGALLTDGLGAPRSILDSTPFRSFVLPALILLVVVGGTQTVAAVQLVRRAPSSLLWSAVAGFGMIIWITTEVMMILGFSWLQVLYFAAGVLQLALTFALLGIVSWLPRLELGGPGRLSTRR</sequence>
<feature type="transmembrane region" description="Helical" evidence="1">
    <location>
        <begin position="113"/>
        <end position="135"/>
    </location>
</feature>
<evidence type="ECO:0000256" key="1">
    <source>
        <dbReference type="SAM" id="Phobius"/>
    </source>
</evidence>
<organism evidence="2 3">
    <name type="scientific">Sinomonas terricola</name>
    <dbReference type="NCBI Taxonomy" id="3110330"/>
    <lineage>
        <taxon>Bacteria</taxon>
        <taxon>Bacillati</taxon>
        <taxon>Actinomycetota</taxon>
        <taxon>Actinomycetes</taxon>
        <taxon>Micrococcales</taxon>
        <taxon>Micrococcaceae</taxon>
        <taxon>Sinomonas</taxon>
    </lineage>
</organism>
<dbReference type="EMBL" id="JAYGGQ010000007">
    <property type="protein sequence ID" value="MEA5455170.1"/>
    <property type="molecule type" value="Genomic_DNA"/>
</dbReference>
<evidence type="ECO:0000313" key="3">
    <source>
        <dbReference type="Proteomes" id="UP001304769"/>
    </source>
</evidence>
<protein>
    <recommendedName>
        <fullName evidence="4">Major facilitator superfamily (MFS) profile domain-containing protein</fullName>
    </recommendedName>
</protein>
<keyword evidence="1" id="KW-1133">Transmembrane helix</keyword>
<accession>A0ABU5T6B2</accession>
<feature type="transmembrane region" description="Helical" evidence="1">
    <location>
        <begin position="83"/>
        <end position="107"/>
    </location>
</feature>
<feature type="transmembrane region" description="Helical" evidence="1">
    <location>
        <begin position="12"/>
        <end position="33"/>
    </location>
</feature>
<keyword evidence="1" id="KW-0812">Transmembrane</keyword>
<dbReference type="RefSeq" id="WP_323279028.1">
    <property type="nucleotide sequence ID" value="NZ_JAYGGQ010000007.1"/>
</dbReference>
<reference evidence="2 3" key="1">
    <citation type="submission" date="2023-12" db="EMBL/GenBank/DDBJ databases">
        <title>Sinomonas terricola sp. nov, isolated from litchi orchard soil in Guangdong, PR China.</title>
        <authorList>
            <person name="Jiaxin W."/>
            <person name="Yang Z."/>
            <person name="Honghui Z."/>
        </authorList>
    </citation>
    <scope>NUCLEOTIDE SEQUENCE [LARGE SCALE GENOMIC DNA]</scope>
    <source>
        <strain evidence="2 3">JGH33</strain>
    </source>
</reference>
<evidence type="ECO:0000313" key="2">
    <source>
        <dbReference type="EMBL" id="MEA5455170.1"/>
    </source>
</evidence>
<comment type="caution">
    <text evidence="2">The sequence shown here is derived from an EMBL/GenBank/DDBJ whole genome shotgun (WGS) entry which is preliminary data.</text>
</comment>
<proteinExistence type="predicted"/>
<keyword evidence="3" id="KW-1185">Reference proteome</keyword>
<dbReference type="Proteomes" id="UP001304769">
    <property type="component" value="Unassembled WGS sequence"/>
</dbReference>